<reference evidence="3" key="2">
    <citation type="journal article" date="2018" name="Plant J.">
        <title>The Sorghum bicolor reference genome: improved assembly, gene annotations, a transcriptome atlas, and signatures of genome organization.</title>
        <authorList>
            <person name="McCormick R.F."/>
            <person name="Truong S.K."/>
            <person name="Sreedasyam A."/>
            <person name="Jenkins J."/>
            <person name="Shu S."/>
            <person name="Sims D."/>
            <person name="Kennedy M."/>
            <person name="Amirebrahimi M."/>
            <person name="Weers B.D."/>
            <person name="McKinley B."/>
            <person name="Mattison A."/>
            <person name="Morishige D.T."/>
            <person name="Grimwood J."/>
            <person name="Schmutz J."/>
            <person name="Mullet J.E."/>
        </authorList>
    </citation>
    <scope>NUCLEOTIDE SEQUENCE [LARGE SCALE GENOMIC DNA]</scope>
    <source>
        <strain evidence="3">cv. BTx623</strain>
    </source>
</reference>
<dbReference type="Gramene" id="KXG24368">
    <property type="protein sequence ID" value="KXG24368"/>
    <property type="gene ID" value="SORBI_3007G032700"/>
</dbReference>
<evidence type="ECO:0008006" key="4">
    <source>
        <dbReference type="Google" id="ProtNLM"/>
    </source>
</evidence>
<evidence type="ECO:0000313" key="3">
    <source>
        <dbReference type="Proteomes" id="UP000000768"/>
    </source>
</evidence>
<reference evidence="2 3" key="1">
    <citation type="journal article" date="2009" name="Nature">
        <title>The Sorghum bicolor genome and the diversification of grasses.</title>
        <authorList>
            <person name="Paterson A.H."/>
            <person name="Bowers J.E."/>
            <person name="Bruggmann R."/>
            <person name="Dubchak I."/>
            <person name="Grimwood J."/>
            <person name="Gundlach H."/>
            <person name="Haberer G."/>
            <person name="Hellsten U."/>
            <person name="Mitros T."/>
            <person name="Poliakov A."/>
            <person name="Schmutz J."/>
            <person name="Spannagl M."/>
            <person name="Tang H."/>
            <person name="Wang X."/>
            <person name="Wicker T."/>
            <person name="Bharti A.K."/>
            <person name="Chapman J."/>
            <person name="Feltus F.A."/>
            <person name="Gowik U."/>
            <person name="Grigoriev I.V."/>
            <person name="Lyons E."/>
            <person name="Maher C.A."/>
            <person name="Martis M."/>
            <person name="Narechania A."/>
            <person name="Otillar R.P."/>
            <person name="Penning B.W."/>
            <person name="Salamov A.A."/>
            <person name="Wang Y."/>
            <person name="Zhang L."/>
            <person name="Carpita N.C."/>
            <person name="Freeling M."/>
            <person name="Gingle A.R."/>
            <person name="Hash C.T."/>
            <person name="Keller B."/>
            <person name="Klein P."/>
            <person name="Kresovich S."/>
            <person name="McCann M.C."/>
            <person name="Ming R."/>
            <person name="Peterson D.G."/>
            <person name="Mehboob-ur-Rahman"/>
            <person name="Ware D."/>
            <person name="Westhoff P."/>
            <person name="Mayer K.F."/>
            <person name="Messing J."/>
            <person name="Rokhsar D.S."/>
        </authorList>
    </citation>
    <scope>NUCLEOTIDE SEQUENCE [LARGE SCALE GENOMIC DNA]</scope>
    <source>
        <strain evidence="3">cv. BTx623</strain>
    </source>
</reference>
<dbReference type="AlphaFoldDB" id="A0A1B6PFC4"/>
<feature type="chain" id="PRO_5008588933" description="Secreted protein" evidence="1">
    <location>
        <begin position="25"/>
        <end position="87"/>
    </location>
</feature>
<evidence type="ECO:0000256" key="1">
    <source>
        <dbReference type="SAM" id="SignalP"/>
    </source>
</evidence>
<organism evidence="2 3">
    <name type="scientific">Sorghum bicolor</name>
    <name type="common">Sorghum</name>
    <name type="synonym">Sorghum vulgare</name>
    <dbReference type="NCBI Taxonomy" id="4558"/>
    <lineage>
        <taxon>Eukaryota</taxon>
        <taxon>Viridiplantae</taxon>
        <taxon>Streptophyta</taxon>
        <taxon>Embryophyta</taxon>
        <taxon>Tracheophyta</taxon>
        <taxon>Spermatophyta</taxon>
        <taxon>Magnoliopsida</taxon>
        <taxon>Liliopsida</taxon>
        <taxon>Poales</taxon>
        <taxon>Poaceae</taxon>
        <taxon>PACMAD clade</taxon>
        <taxon>Panicoideae</taxon>
        <taxon>Andropogonodae</taxon>
        <taxon>Andropogoneae</taxon>
        <taxon>Sorghinae</taxon>
        <taxon>Sorghum</taxon>
    </lineage>
</organism>
<dbReference type="EMBL" id="CM000766">
    <property type="protein sequence ID" value="KXG24368.1"/>
    <property type="molecule type" value="Genomic_DNA"/>
</dbReference>
<proteinExistence type="predicted"/>
<accession>A0A1B6PFC4</accession>
<gene>
    <name evidence="2" type="ORF">SORBI_3007G032700</name>
</gene>
<sequence>MVASIGRVFLLCLALAQLHTAVLSSTHHAPRSGNLTDHLPVPFLCHPDQAKALLQFKKSFDLLWLFHHHAFVMARRHRLLSLGRHWL</sequence>
<dbReference type="InParanoid" id="A0A1B6PFC4"/>
<keyword evidence="1" id="KW-0732">Signal</keyword>
<protein>
    <recommendedName>
        <fullName evidence="4">Secreted protein</fullName>
    </recommendedName>
</protein>
<feature type="signal peptide" evidence="1">
    <location>
        <begin position="1"/>
        <end position="24"/>
    </location>
</feature>
<keyword evidence="3" id="KW-1185">Reference proteome</keyword>
<evidence type="ECO:0000313" key="2">
    <source>
        <dbReference type="EMBL" id="KXG24368.1"/>
    </source>
</evidence>
<name>A0A1B6PFC4_SORBI</name>
<dbReference type="Proteomes" id="UP000000768">
    <property type="component" value="Chromosome 7"/>
</dbReference>